<name>A0A4R6LAZ1_9FIRM</name>
<feature type="compositionally biased region" description="Polar residues" evidence="1">
    <location>
        <begin position="263"/>
        <end position="286"/>
    </location>
</feature>
<feature type="region of interest" description="Disordered" evidence="1">
    <location>
        <begin position="263"/>
        <end position="312"/>
    </location>
</feature>
<dbReference type="Pfam" id="PF13413">
    <property type="entry name" value="HTH_25"/>
    <property type="match status" value="1"/>
</dbReference>
<dbReference type="InterPro" id="IPR050400">
    <property type="entry name" value="Bact_Cytoskel_RodZ"/>
</dbReference>
<keyword evidence="2" id="KW-1133">Transmembrane helix</keyword>
<evidence type="ECO:0000259" key="3">
    <source>
        <dbReference type="Pfam" id="PF13464"/>
    </source>
</evidence>
<evidence type="ECO:0000313" key="4">
    <source>
        <dbReference type="EMBL" id="TDO73033.1"/>
    </source>
</evidence>
<dbReference type="Pfam" id="PF13464">
    <property type="entry name" value="RodZ_C"/>
    <property type="match status" value="1"/>
</dbReference>
<keyword evidence="2" id="KW-0812">Transmembrane</keyword>
<comment type="caution">
    <text evidence="4">The sequence shown here is derived from an EMBL/GenBank/DDBJ whole genome shotgun (WGS) entry which is preliminary data.</text>
</comment>
<feature type="transmembrane region" description="Helical" evidence="2">
    <location>
        <begin position="114"/>
        <end position="135"/>
    </location>
</feature>
<dbReference type="InterPro" id="IPR025194">
    <property type="entry name" value="RodZ-like_C"/>
</dbReference>
<feature type="region of interest" description="Disordered" evidence="1">
    <location>
        <begin position="196"/>
        <end position="215"/>
    </location>
</feature>
<evidence type="ECO:0000256" key="1">
    <source>
        <dbReference type="SAM" id="MobiDB-lite"/>
    </source>
</evidence>
<gene>
    <name evidence="4" type="ORF">DFR79_14115</name>
</gene>
<dbReference type="PANTHER" id="PTHR34475:SF1">
    <property type="entry name" value="CYTOSKELETON PROTEIN RODZ"/>
    <property type="match status" value="1"/>
</dbReference>
<dbReference type="Gene3D" id="1.10.260.40">
    <property type="entry name" value="lambda repressor-like DNA-binding domains"/>
    <property type="match status" value="1"/>
</dbReference>
<feature type="region of interest" description="Disordered" evidence="1">
    <location>
        <begin position="162"/>
        <end position="189"/>
    </location>
</feature>
<dbReference type="GO" id="GO:0003677">
    <property type="term" value="F:DNA binding"/>
    <property type="evidence" value="ECO:0007669"/>
    <property type="project" value="InterPro"/>
</dbReference>
<evidence type="ECO:0000313" key="5">
    <source>
        <dbReference type="Proteomes" id="UP000295064"/>
    </source>
</evidence>
<protein>
    <submittedName>
        <fullName evidence="4">Uncharacterized protein DUF4115</fullName>
    </submittedName>
</protein>
<reference evidence="4 5" key="1">
    <citation type="submission" date="2019-03" db="EMBL/GenBank/DDBJ databases">
        <title>Subsurface microbial communities from deep shales in Ohio and West Virginia, USA.</title>
        <authorList>
            <person name="Wrighton K."/>
        </authorList>
    </citation>
    <scope>NUCLEOTIDE SEQUENCE [LARGE SCALE GENOMIC DNA]</scope>
    <source>
        <strain evidence="4 5">MA284_T2</strain>
    </source>
</reference>
<dbReference type="InterPro" id="IPR010982">
    <property type="entry name" value="Lambda_DNA-bd_dom_sf"/>
</dbReference>
<evidence type="ECO:0000256" key="2">
    <source>
        <dbReference type="SAM" id="Phobius"/>
    </source>
</evidence>
<sequence length="411" mass="46158">MEEKELELGSLLKKSRKEKGLSLDDIQEETKIRKKYLEAIEENNFDVLPGKVYLKVFIKGYAREVGLNYQELLKKYHVLNIKEEEESNLQKDYLNGTKVPTGSKNNNFKKPFKIVFIILLLLFLGATAVYTFQYFNNSEIGIFNSESSQNENIEEQSLLLELPEKKDTEVASENGNNNTSRAEESADNSVNISDKLDSIDNQQLTDPIDSSVLTEENAEIIDQNNSSESEELNFDDQSQISEIIVSDEFDLQQEDEVDFKELNTQNEVPLTNEGQSTSQTSVTQEGKNTRNEEQASIKSSNLNSSEAAPVDEETKIKEEAVLNKNIEISANDTAWVTIDVDGTNVFSGILEAGDQQEFEVEDRLYIKIGNGSAITAEIAGKSYGPWAGDGEIAEVEFLNEGEEIKINNLRN</sequence>
<keyword evidence="2" id="KW-0472">Membrane</keyword>
<dbReference type="AlphaFoldDB" id="A0A4R6LAZ1"/>
<organism evidence="4 5">
    <name type="scientific">Halanaerobium saccharolyticum</name>
    <dbReference type="NCBI Taxonomy" id="43595"/>
    <lineage>
        <taxon>Bacteria</taxon>
        <taxon>Bacillati</taxon>
        <taxon>Bacillota</taxon>
        <taxon>Clostridia</taxon>
        <taxon>Halanaerobiales</taxon>
        <taxon>Halanaerobiaceae</taxon>
        <taxon>Halanaerobium</taxon>
    </lineage>
</organism>
<feature type="domain" description="Cytoskeleton protein RodZ-like C-terminal" evidence="3">
    <location>
        <begin position="328"/>
        <end position="395"/>
    </location>
</feature>
<feature type="compositionally biased region" description="Polar residues" evidence="1">
    <location>
        <begin position="296"/>
        <end position="306"/>
    </location>
</feature>
<dbReference type="EMBL" id="SNWX01000041">
    <property type="protein sequence ID" value="TDO73033.1"/>
    <property type="molecule type" value="Genomic_DNA"/>
</dbReference>
<feature type="compositionally biased region" description="Polar residues" evidence="1">
    <location>
        <begin position="171"/>
        <end position="180"/>
    </location>
</feature>
<proteinExistence type="predicted"/>
<dbReference type="PANTHER" id="PTHR34475">
    <property type="match status" value="1"/>
</dbReference>
<dbReference type="Proteomes" id="UP000295064">
    <property type="component" value="Unassembled WGS sequence"/>
</dbReference>
<accession>A0A4R6LAZ1</accession>
<dbReference type="RefSeq" id="WP_166638079.1">
    <property type="nucleotide sequence ID" value="NZ_SNWX01000041.1"/>
</dbReference>